<name>A0A0C9WKW9_9AGAR</name>
<gene>
    <name evidence="2" type="ORF">K443DRAFT_117513</name>
</gene>
<keyword evidence="3" id="KW-1185">Reference proteome</keyword>
<protein>
    <submittedName>
        <fullName evidence="2">Uncharacterized protein</fullName>
    </submittedName>
</protein>
<dbReference type="AlphaFoldDB" id="A0A0C9WKW9"/>
<evidence type="ECO:0000313" key="2">
    <source>
        <dbReference type="EMBL" id="KIJ89795.1"/>
    </source>
</evidence>
<feature type="compositionally biased region" description="Basic and acidic residues" evidence="1">
    <location>
        <begin position="290"/>
        <end position="302"/>
    </location>
</feature>
<organism evidence="2 3">
    <name type="scientific">Laccaria amethystina LaAM-08-1</name>
    <dbReference type="NCBI Taxonomy" id="1095629"/>
    <lineage>
        <taxon>Eukaryota</taxon>
        <taxon>Fungi</taxon>
        <taxon>Dikarya</taxon>
        <taxon>Basidiomycota</taxon>
        <taxon>Agaricomycotina</taxon>
        <taxon>Agaricomycetes</taxon>
        <taxon>Agaricomycetidae</taxon>
        <taxon>Agaricales</taxon>
        <taxon>Agaricineae</taxon>
        <taxon>Hydnangiaceae</taxon>
        <taxon>Laccaria</taxon>
    </lineage>
</organism>
<evidence type="ECO:0000256" key="1">
    <source>
        <dbReference type="SAM" id="MobiDB-lite"/>
    </source>
</evidence>
<feature type="region of interest" description="Disordered" evidence="1">
    <location>
        <begin position="81"/>
        <end position="101"/>
    </location>
</feature>
<dbReference type="EMBL" id="KN839429">
    <property type="protein sequence ID" value="KIJ89795.1"/>
    <property type="molecule type" value="Genomic_DNA"/>
</dbReference>
<dbReference type="Proteomes" id="UP000054477">
    <property type="component" value="Unassembled WGS sequence"/>
</dbReference>
<feature type="region of interest" description="Disordered" evidence="1">
    <location>
        <begin position="231"/>
        <end position="309"/>
    </location>
</feature>
<dbReference type="OrthoDB" id="3068303at2759"/>
<feature type="region of interest" description="Disordered" evidence="1">
    <location>
        <begin position="341"/>
        <end position="376"/>
    </location>
</feature>
<reference evidence="2 3" key="1">
    <citation type="submission" date="2014-04" db="EMBL/GenBank/DDBJ databases">
        <authorList>
            <consortium name="DOE Joint Genome Institute"/>
            <person name="Kuo A."/>
            <person name="Kohler A."/>
            <person name="Nagy L.G."/>
            <person name="Floudas D."/>
            <person name="Copeland A."/>
            <person name="Barry K.W."/>
            <person name="Cichocki N."/>
            <person name="Veneault-Fourrey C."/>
            <person name="LaButti K."/>
            <person name="Lindquist E.A."/>
            <person name="Lipzen A."/>
            <person name="Lundell T."/>
            <person name="Morin E."/>
            <person name="Murat C."/>
            <person name="Sun H."/>
            <person name="Tunlid A."/>
            <person name="Henrissat B."/>
            <person name="Grigoriev I.V."/>
            <person name="Hibbett D.S."/>
            <person name="Martin F."/>
            <person name="Nordberg H.P."/>
            <person name="Cantor M.N."/>
            <person name="Hua S.X."/>
        </authorList>
    </citation>
    <scope>NUCLEOTIDE SEQUENCE [LARGE SCALE GENOMIC DNA]</scope>
    <source>
        <strain evidence="2 3">LaAM-08-1</strain>
    </source>
</reference>
<sequence length="548" mass="62016">MPSIKSTKALYTKVVDYEDDLLEAWRRKSSASSTITVDNLIPTLRCLGWEQPRSRMMPMPSRSSPDKLPQDRRVLLTIAEEGEEGQSNESSPQQEEQKVEETHDDMLREVYQVMQRRQRAPPPGGYMFSRNDHVTTKMGKLPPSPCQACGSRNHWDKECPDRETYRVRTALDHKSSHSTEAVEDEGDALYQSAYSILLSQRLASSQIDLDRVKSDFEAAIHSDNLHTSKVEGNANECKSRERRRVSMQEVEDESCLEARSKPKSSKHLLYNVNEETEEERPPSTKHPLPKVRDQTTTQRDEDATTSDRQAKHGIFEQGSMFENEGECFAVNAGEHVAALDSESRKDTHCVDNSSIPGEPFQDSELPPPPKDIKPIRMPKKRFYPTGESSVGVSVLSVKGWVGHLDNALTDLCLDSCADVTLISSEYYDSLKASPPIQQGMRMRLWQLTDTDSKLKGFVRIPIFMMTEGGVIIESEAEAYVVPGMTVPILLGEDYQLTYEVGVTRNVEEGPRVHFGKSEYGITARQVDRTRDFDRMRQSAYSVGRFIRN</sequence>
<proteinExistence type="predicted"/>
<dbReference type="STRING" id="1095629.A0A0C9WKW9"/>
<reference evidence="3" key="2">
    <citation type="submission" date="2015-01" db="EMBL/GenBank/DDBJ databases">
        <title>Evolutionary Origins and Diversification of the Mycorrhizal Mutualists.</title>
        <authorList>
            <consortium name="DOE Joint Genome Institute"/>
            <consortium name="Mycorrhizal Genomics Consortium"/>
            <person name="Kohler A."/>
            <person name="Kuo A."/>
            <person name="Nagy L.G."/>
            <person name="Floudas D."/>
            <person name="Copeland A."/>
            <person name="Barry K.W."/>
            <person name="Cichocki N."/>
            <person name="Veneault-Fourrey C."/>
            <person name="LaButti K."/>
            <person name="Lindquist E.A."/>
            <person name="Lipzen A."/>
            <person name="Lundell T."/>
            <person name="Morin E."/>
            <person name="Murat C."/>
            <person name="Riley R."/>
            <person name="Ohm R."/>
            <person name="Sun H."/>
            <person name="Tunlid A."/>
            <person name="Henrissat B."/>
            <person name="Grigoriev I.V."/>
            <person name="Hibbett D.S."/>
            <person name="Martin F."/>
        </authorList>
    </citation>
    <scope>NUCLEOTIDE SEQUENCE [LARGE SCALE GENOMIC DNA]</scope>
    <source>
        <strain evidence="3">LaAM-08-1</strain>
    </source>
</reference>
<dbReference type="HOGENOM" id="CLU_534257_0_0_1"/>
<feature type="non-terminal residue" evidence="2">
    <location>
        <position position="548"/>
    </location>
</feature>
<accession>A0A0C9WKW9</accession>
<evidence type="ECO:0000313" key="3">
    <source>
        <dbReference type="Proteomes" id="UP000054477"/>
    </source>
</evidence>